<dbReference type="Proteomes" id="UP000028990">
    <property type="component" value="Unassembled WGS sequence"/>
</dbReference>
<accession>A0A091DTK3</accession>
<name>A0A091DTK3_FUKDA</name>
<keyword evidence="2" id="KW-1185">Reference proteome</keyword>
<sequence>MDPSSKERVSTAGAGTLLFSRRTLPISGGSRDGVPAHLSIPRVPGASGTITLRGKDLNVLQLNTVDEEGKLDMPLPQAQYKTLLASVFKKRERLSLPKSGCDPGVTAGSSIPYSLQVSVNFYLLYLLFGPVSALDCPPEPSEVA</sequence>
<reference evidence="1 2" key="1">
    <citation type="submission" date="2013-11" db="EMBL/GenBank/DDBJ databases">
        <title>The Damaraland mole rat (Fukomys damarensis) genome and evolution of African mole rats.</title>
        <authorList>
            <person name="Gladyshev V.N."/>
            <person name="Fang X."/>
        </authorList>
    </citation>
    <scope>NUCLEOTIDE SEQUENCE [LARGE SCALE GENOMIC DNA]</scope>
    <source>
        <tissue evidence="1">Liver</tissue>
    </source>
</reference>
<gene>
    <name evidence="1" type="ORF">H920_04172</name>
</gene>
<evidence type="ECO:0000313" key="1">
    <source>
        <dbReference type="EMBL" id="KFO34422.1"/>
    </source>
</evidence>
<dbReference type="AlphaFoldDB" id="A0A091DTK3"/>
<proteinExistence type="predicted"/>
<evidence type="ECO:0000313" key="2">
    <source>
        <dbReference type="Proteomes" id="UP000028990"/>
    </source>
</evidence>
<dbReference type="EMBL" id="KN121962">
    <property type="protein sequence ID" value="KFO34422.1"/>
    <property type="molecule type" value="Genomic_DNA"/>
</dbReference>
<organism evidence="1 2">
    <name type="scientific">Fukomys damarensis</name>
    <name type="common">Damaraland mole rat</name>
    <name type="synonym">Cryptomys damarensis</name>
    <dbReference type="NCBI Taxonomy" id="885580"/>
    <lineage>
        <taxon>Eukaryota</taxon>
        <taxon>Metazoa</taxon>
        <taxon>Chordata</taxon>
        <taxon>Craniata</taxon>
        <taxon>Vertebrata</taxon>
        <taxon>Euteleostomi</taxon>
        <taxon>Mammalia</taxon>
        <taxon>Eutheria</taxon>
        <taxon>Euarchontoglires</taxon>
        <taxon>Glires</taxon>
        <taxon>Rodentia</taxon>
        <taxon>Hystricomorpha</taxon>
        <taxon>Bathyergidae</taxon>
        <taxon>Fukomys</taxon>
    </lineage>
</organism>
<protein>
    <submittedName>
        <fullName evidence="1">Uncharacterized protein</fullName>
    </submittedName>
</protein>